<accession>A0A2K8NXC0</accession>
<dbReference type="RefSeq" id="WP_198514012.1">
    <property type="nucleotide sequence ID" value="NZ_CP024963.1"/>
</dbReference>
<keyword evidence="1" id="KW-0472">Membrane</keyword>
<keyword evidence="1" id="KW-0812">Transmembrane</keyword>
<evidence type="ECO:0000313" key="2">
    <source>
        <dbReference type="EMBL" id="ATZ17391.1"/>
    </source>
</evidence>
<dbReference type="KEGG" id="elj:ELUMI_v1c06690"/>
<feature type="transmembrane region" description="Helical" evidence="1">
    <location>
        <begin position="129"/>
        <end position="151"/>
    </location>
</feature>
<keyword evidence="1" id="KW-1133">Transmembrane helix</keyword>
<proteinExistence type="predicted"/>
<feature type="transmembrane region" description="Helical" evidence="1">
    <location>
        <begin position="199"/>
        <end position="218"/>
    </location>
</feature>
<dbReference type="EMBL" id="CP024963">
    <property type="protein sequence ID" value="ATZ17391.1"/>
    <property type="molecule type" value="Genomic_DNA"/>
</dbReference>
<sequence length="601" mass="71150">MKNKISRNLIEMPKDINVEEKLIKFKLIPFLKLIKFSFKSIIKELLFYILNISTLIVSIIIGVLLAFTKSGAQQVVIFNFFILFFVCCLMFVFILRMVQFFFNKNFEDKTTYIVLTNQVSRVRFFLAQYILILLVMIVNIVVSFLVINMFYAFCTLFKYDMFILRMTVCYLIYSIIAIFFLTNFIMCLIFIFTLQTTTIICTLLLALTFIANIPMSFVKLSEKSYTVTFQNGQILKVNDVYDAYTLNDNIAKGNIKYKHLSKYVYDSFIESKLNLDDFSSKDSIDSRIKIWSGLGLINHNPVVLKETNAKLFEKPLRDETVPKSWKRNNLFNIQLTLNNTFISENELDELIKNNEDDKTKNILLDLRNFTKEITNYFSDNVQYEKYDLFKDFFFLKAGMTNSYLENIKPENEKEKKYALKKEDVESFYNYTIRGNPGDGFKFSNIDDFIKQKMNFKLMYIAGILEKYFIKYSSNYLIMSTTPVAHNKGDWSEYEKGRKTMEYLSYFNLYNGLWMFYTKNLGFYYEDIWFAPASDSKIYLENQKNMFLGYPEYNIKLDSEGIIAKDTTNNYMKPWYYLAILLGISILSFTIALFRFRKYDFK</sequence>
<reference evidence="2 3" key="1">
    <citation type="submission" date="2017-11" db="EMBL/GenBank/DDBJ databases">
        <title>Genome sequence of Entomoplasma luminosum PIMN-1 (ATCC 49195).</title>
        <authorList>
            <person name="Lo W.-S."/>
            <person name="Gasparich G.E."/>
            <person name="Kuo C.-H."/>
        </authorList>
    </citation>
    <scope>NUCLEOTIDE SEQUENCE [LARGE SCALE GENOMIC DNA]</scope>
    <source>
        <strain evidence="2 3">PIMN-1</strain>
    </source>
</reference>
<evidence type="ECO:0000256" key="1">
    <source>
        <dbReference type="SAM" id="Phobius"/>
    </source>
</evidence>
<gene>
    <name evidence="2" type="ORF">ELUMI_v1c06690</name>
</gene>
<dbReference type="AlphaFoldDB" id="A0A2K8NXC0"/>
<protein>
    <submittedName>
        <fullName evidence="2">Uncharacterized protein</fullName>
    </submittedName>
</protein>
<feature type="transmembrane region" description="Helical" evidence="1">
    <location>
        <begin position="574"/>
        <end position="595"/>
    </location>
</feature>
<feature type="transmembrane region" description="Helical" evidence="1">
    <location>
        <begin position="45"/>
        <end position="68"/>
    </location>
</feature>
<name>A0A2K8NXC0_9MOLU</name>
<keyword evidence="3" id="KW-1185">Reference proteome</keyword>
<evidence type="ECO:0000313" key="3">
    <source>
        <dbReference type="Proteomes" id="UP000232063"/>
    </source>
</evidence>
<organism evidence="2 3">
    <name type="scientific">Williamsoniiplasma luminosum</name>
    <dbReference type="NCBI Taxonomy" id="214888"/>
    <lineage>
        <taxon>Bacteria</taxon>
        <taxon>Bacillati</taxon>
        <taxon>Mycoplasmatota</taxon>
        <taxon>Mollicutes</taxon>
        <taxon>Entomoplasmatales</taxon>
        <taxon>Williamsoniiplasma</taxon>
    </lineage>
</organism>
<feature type="transmembrane region" description="Helical" evidence="1">
    <location>
        <begin position="74"/>
        <end position="95"/>
    </location>
</feature>
<dbReference type="Proteomes" id="UP000232063">
    <property type="component" value="Chromosome"/>
</dbReference>